<dbReference type="eggNOG" id="COG1121">
    <property type="taxonomic scope" value="Bacteria"/>
</dbReference>
<dbReference type="RefSeq" id="WP_005457315.1">
    <property type="nucleotide sequence ID" value="NZ_CM001440.1"/>
</dbReference>
<dbReference type="SUPFAM" id="SSF52540">
    <property type="entry name" value="P-loop containing nucleoside triphosphate hydrolases"/>
    <property type="match status" value="1"/>
</dbReference>
<dbReference type="AlphaFoldDB" id="H5XJY1"/>
<evidence type="ECO:0000256" key="1">
    <source>
        <dbReference type="ARBA" id="ARBA00022741"/>
    </source>
</evidence>
<dbReference type="SMART" id="SM00382">
    <property type="entry name" value="AAA"/>
    <property type="match status" value="1"/>
</dbReference>
<evidence type="ECO:0000313" key="5">
    <source>
        <dbReference type="Proteomes" id="UP000002791"/>
    </source>
</evidence>
<keyword evidence="1" id="KW-0547">Nucleotide-binding</keyword>
<protein>
    <submittedName>
        <fullName evidence="4">ATPase component of Mn/Zn ABC-type transporter</fullName>
    </submittedName>
</protein>
<dbReference type="PANTHER" id="PTHR42794">
    <property type="entry name" value="HEMIN IMPORT ATP-BINDING PROTEIN HMUV"/>
    <property type="match status" value="1"/>
</dbReference>
<dbReference type="InterPro" id="IPR027417">
    <property type="entry name" value="P-loop_NTPase"/>
</dbReference>
<dbReference type="GO" id="GO:0016887">
    <property type="term" value="F:ATP hydrolysis activity"/>
    <property type="evidence" value="ECO:0007669"/>
    <property type="project" value="InterPro"/>
</dbReference>
<evidence type="ECO:0000259" key="3">
    <source>
        <dbReference type="PROSITE" id="PS50893"/>
    </source>
</evidence>
<dbReference type="PANTHER" id="PTHR42794:SF2">
    <property type="entry name" value="ABC TRANSPORTER ATP-BINDING PROTEIN"/>
    <property type="match status" value="1"/>
</dbReference>
<keyword evidence="5" id="KW-1185">Reference proteome</keyword>
<dbReference type="PROSITE" id="PS50893">
    <property type="entry name" value="ABC_TRANSPORTER_2"/>
    <property type="match status" value="1"/>
</dbReference>
<evidence type="ECO:0000313" key="4">
    <source>
        <dbReference type="EMBL" id="EHR61898.1"/>
    </source>
</evidence>
<organism evidence="4 5">
    <name type="scientific">Saccharomonospora cyanea NA-134</name>
    <dbReference type="NCBI Taxonomy" id="882082"/>
    <lineage>
        <taxon>Bacteria</taxon>
        <taxon>Bacillati</taxon>
        <taxon>Actinomycetota</taxon>
        <taxon>Actinomycetes</taxon>
        <taxon>Pseudonocardiales</taxon>
        <taxon>Pseudonocardiaceae</taxon>
        <taxon>Saccharomonospora</taxon>
    </lineage>
</organism>
<dbReference type="Gene3D" id="3.40.50.300">
    <property type="entry name" value="P-loop containing nucleotide triphosphate hydrolases"/>
    <property type="match status" value="1"/>
</dbReference>
<name>H5XJY1_9PSEU</name>
<dbReference type="InterPro" id="IPR047748">
    <property type="entry name" value="AztA-like"/>
</dbReference>
<evidence type="ECO:0000256" key="2">
    <source>
        <dbReference type="ARBA" id="ARBA00022840"/>
    </source>
</evidence>
<dbReference type="InterPro" id="IPR003439">
    <property type="entry name" value="ABC_transporter-like_ATP-bd"/>
</dbReference>
<dbReference type="Pfam" id="PF00005">
    <property type="entry name" value="ABC_tran"/>
    <property type="match status" value="1"/>
</dbReference>
<dbReference type="NCBIfam" id="NF040873">
    <property type="entry name" value="AztA"/>
    <property type="match status" value="1"/>
</dbReference>
<dbReference type="Proteomes" id="UP000002791">
    <property type="component" value="Chromosome"/>
</dbReference>
<accession>H5XJY1</accession>
<dbReference type="EMBL" id="CM001440">
    <property type="protein sequence ID" value="EHR61898.1"/>
    <property type="molecule type" value="Genomic_DNA"/>
</dbReference>
<gene>
    <name evidence="4" type="ORF">SaccyDRAFT_3059</name>
</gene>
<dbReference type="GO" id="GO:0005524">
    <property type="term" value="F:ATP binding"/>
    <property type="evidence" value="ECO:0007669"/>
    <property type="project" value="UniProtKB-KW"/>
</dbReference>
<keyword evidence="2" id="KW-0067">ATP-binding</keyword>
<sequence length="239" mass="24826">MVCTTQADAELDTVSAGYTGRPVLHDVSVRFPHGRITALVGANGSGKSTVLGVLAGLLRPVAGTVRAPRRPALVAQHTAVPTLLPLTVRDTVNMGRWAARGGPWRRLSRHDRDVVDRCLSLLGIGDLATRTLSALSGGQRQRTLVAQALAQESTLLLLDEPTSALDTSASAAILRALGDARAEGTTVVHATHDLAQARQADHCVVLRQGTVFAAGSPEAVLSPDVLHAAWGLSGPGEAG</sequence>
<proteinExistence type="predicted"/>
<dbReference type="HOGENOM" id="CLU_000604_1_11_11"/>
<dbReference type="OrthoDB" id="5296765at2"/>
<feature type="domain" description="ABC transporter" evidence="3">
    <location>
        <begin position="9"/>
        <end position="233"/>
    </location>
</feature>
<dbReference type="STRING" id="882082.SaccyDRAFT_3059"/>
<dbReference type="InterPro" id="IPR003593">
    <property type="entry name" value="AAA+_ATPase"/>
</dbReference>
<reference evidence="4 5" key="1">
    <citation type="submission" date="2011-11" db="EMBL/GenBank/DDBJ databases">
        <title>The Noncontiguous Finished sequence of Saccharomonospora cyanea NA-134.</title>
        <authorList>
            <consortium name="US DOE Joint Genome Institute"/>
            <person name="Lucas S."/>
            <person name="Han J."/>
            <person name="Lapidus A."/>
            <person name="Cheng J.-F."/>
            <person name="Goodwin L."/>
            <person name="Pitluck S."/>
            <person name="Peters L."/>
            <person name="Ovchinnikova G."/>
            <person name="Lu M."/>
            <person name="Detter J.C."/>
            <person name="Han C."/>
            <person name="Tapia R."/>
            <person name="Land M."/>
            <person name="Hauser L."/>
            <person name="Kyrpides N."/>
            <person name="Ivanova N."/>
            <person name="Pagani I."/>
            <person name="Brambilla E.-M."/>
            <person name="Klenk H.-P."/>
            <person name="Woyke T."/>
        </authorList>
    </citation>
    <scope>NUCLEOTIDE SEQUENCE [LARGE SCALE GENOMIC DNA]</scope>
    <source>
        <strain evidence="4 5">NA-134</strain>
    </source>
</reference>